<name>A0A7G9ZBT4_9EURY</name>
<dbReference type="AlphaFoldDB" id="A0A7G9ZBT4"/>
<sequence length="127" mass="14073">MNEKPIFVIGEQHAGRDIFNIARDLNINQNSPAEDILTIIEAIQHKVGELEIAEKDKKRIVNQIEGAKIELEDEQPDKKSIAESIKKTNEILKEAKTTGETLKDIGILVGKAAAWLGTTAAKLGWIF</sequence>
<gene>
    <name evidence="1" type="ORF">GBAFDLPJ_00012</name>
</gene>
<dbReference type="EMBL" id="MT631700">
    <property type="protein sequence ID" value="QNO57718.1"/>
    <property type="molecule type" value="Genomic_DNA"/>
</dbReference>
<evidence type="ECO:0000313" key="1">
    <source>
        <dbReference type="EMBL" id="QNO57718.1"/>
    </source>
</evidence>
<reference evidence="1" key="1">
    <citation type="submission" date="2020-06" db="EMBL/GenBank/DDBJ databases">
        <title>Unique genomic features of the anaerobic methanotrophic archaea.</title>
        <authorList>
            <person name="Chadwick G.L."/>
            <person name="Skennerton C.T."/>
            <person name="Laso-Perez R."/>
            <person name="Leu A.O."/>
            <person name="Speth D.R."/>
            <person name="Yu H."/>
            <person name="Morgan-Lang C."/>
            <person name="Hatzenpichler R."/>
            <person name="Goudeau D."/>
            <person name="Malmstrom R."/>
            <person name="Brazelton W.J."/>
            <person name="Woyke T."/>
            <person name="Hallam S.J."/>
            <person name="Tyson G.W."/>
            <person name="Wegener G."/>
            <person name="Boetius A."/>
            <person name="Orphan V."/>
        </authorList>
    </citation>
    <scope>NUCLEOTIDE SEQUENCE</scope>
</reference>
<proteinExistence type="predicted"/>
<protein>
    <submittedName>
        <fullName evidence="1">Uncharacterized protein</fullName>
    </submittedName>
</protein>
<accession>A0A7G9ZBT4</accession>
<organism evidence="1">
    <name type="scientific">Candidatus Methanophaga sp. ANME-1 ERB7</name>
    <dbReference type="NCBI Taxonomy" id="2759913"/>
    <lineage>
        <taxon>Archaea</taxon>
        <taxon>Methanobacteriati</taxon>
        <taxon>Methanobacteriota</taxon>
        <taxon>Stenosarchaea group</taxon>
        <taxon>Methanomicrobia</taxon>
        <taxon>Candidatus Methanophagales</taxon>
        <taxon>Candidatus Methanophagaceae</taxon>
        <taxon>Candidatus Methanophaga</taxon>
    </lineage>
</organism>